<dbReference type="PANTHER" id="PTHR43077:SF5">
    <property type="entry name" value="PHAGE INFECTION PROTEIN"/>
    <property type="match status" value="1"/>
</dbReference>
<feature type="domain" description="ABC-2 type transporter transmembrane" evidence="6">
    <location>
        <begin position="8"/>
        <end position="374"/>
    </location>
</feature>
<feature type="transmembrane region" description="Helical" evidence="5">
    <location>
        <begin position="359"/>
        <end position="377"/>
    </location>
</feature>
<feature type="transmembrane region" description="Helical" evidence="5">
    <location>
        <begin position="294"/>
        <end position="314"/>
    </location>
</feature>
<organism evidence="7 8">
    <name type="scientific">Paenibacillus curdlanolyticus YK9</name>
    <dbReference type="NCBI Taxonomy" id="717606"/>
    <lineage>
        <taxon>Bacteria</taxon>
        <taxon>Bacillati</taxon>
        <taxon>Bacillota</taxon>
        <taxon>Bacilli</taxon>
        <taxon>Bacillales</taxon>
        <taxon>Paenibacillaceae</taxon>
        <taxon>Paenibacillus</taxon>
    </lineage>
</organism>
<dbReference type="InterPro" id="IPR051328">
    <property type="entry name" value="T7SS_ABC-Transporter"/>
</dbReference>
<dbReference type="Gene3D" id="3.40.1710.10">
    <property type="entry name" value="abc type-2 transporter like domain"/>
    <property type="match status" value="1"/>
</dbReference>
<reference evidence="7 8" key="1">
    <citation type="submission" date="2010-07" db="EMBL/GenBank/DDBJ databases">
        <title>The draft genome of Paenibacillus curdlanolyticus YK9.</title>
        <authorList>
            <consortium name="US DOE Joint Genome Institute (JGI-PGF)"/>
            <person name="Lucas S."/>
            <person name="Copeland A."/>
            <person name="Lapidus A."/>
            <person name="Cheng J.-F."/>
            <person name="Bruce D."/>
            <person name="Goodwin L."/>
            <person name="Pitluck S."/>
            <person name="Land M.L."/>
            <person name="Hauser L."/>
            <person name="Chang Y.-J."/>
            <person name="Jeffries C."/>
            <person name="Anderson I.J."/>
            <person name="Johnson E."/>
            <person name="Loganathan U."/>
            <person name="Mulhopadhyay B."/>
            <person name="Kyrpides N."/>
            <person name="Woyke T.J."/>
        </authorList>
    </citation>
    <scope>NUCLEOTIDE SEQUENCE [LARGE SCALE GENOMIC DNA]</scope>
    <source>
        <strain evidence="7 8">YK9</strain>
    </source>
</reference>
<proteinExistence type="predicted"/>
<evidence type="ECO:0000256" key="4">
    <source>
        <dbReference type="ARBA" id="ARBA00023136"/>
    </source>
</evidence>
<evidence type="ECO:0000256" key="1">
    <source>
        <dbReference type="ARBA" id="ARBA00004141"/>
    </source>
</evidence>
<evidence type="ECO:0000256" key="5">
    <source>
        <dbReference type="SAM" id="Phobius"/>
    </source>
</evidence>
<dbReference type="PANTHER" id="PTHR43077">
    <property type="entry name" value="TRANSPORT PERMEASE YVFS-RELATED"/>
    <property type="match status" value="1"/>
</dbReference>
<keyword evidence="4 5" id="KW-0472">Membrane</keyword>
<dbReference type="EMBL" id="AEDD01000015">
    <property type="protein sequence ID" value="EFM08578.1"/>
    <property type="molecule type" value="Genomic_DNA"/>
</dbReference>
<dbReference type="RefSeq" id="WP_006040570.1">
    <property type="nucleotide sequence ID" value="NZ_AEDD01000015.1"/>
</dbReference>
<keyword evidence="3 5" id="KW-1133">Transmembrane helix</keyword>
<dbReference type="GO" id="GO:0140359">
    <property type="term" value="F:ABC-type transporter activity"/>
    <property type="evidence" value="ECO:0007669"/>
    <property type="project" value="InterPro"/>
</dbReference>
<feature type="transmembrane region" description="Helical" evidence="5">
    <location>
        <begin position="234"/>
        <end position="255"/>
    </location>
</feature>
<sequence length="390" mass="41092">MALLKQKMVWIGLLILMLVFVIFGAAMMGSVVSVKPKNVPVALVVLDQSVDLPTGGKLAIGETLKEKLTANKQLPLTWTVVATEEEARAGLDDREYYGALVLPADLSAGVASIMSPTPKAATALVIANEGLNSQAATVVKQGLGLAIKMVNTELSKSMLEQMGKATGQIPVASAQALLSPINVTEETVHAVGTNNATGNAPGMLTQIMWMGSLVTAMVLFLSNGSARKTGAGRWGTLIAQPIVGTVFVGFGSGFLVWMASSWYGMELAQATATWMFLWLAGSAFFLLQSALLNWIGFPAMGILVLLMFFSMPLLNMAPEFLSAASHDWIYSWTPLKFVAVGLREVMYFGGLGAASDNAAVLWSIAGGFLVLLLLSGLKKGKATTAVNSAA</sequence>
<dbReference type="eggNOG" id="COG1511">
    <property type="taxonomic scope" value="Bacteria"/>
</dbReference>
<dbReference type="OrthoDB" id="2406134at2"/>
<accession>E0IFZ8</accession>
<dbReference type="AlphaFoldDB" id="E0IFZ8"/>
<dbReference type="GO" id="GO:0016020">
    <property type="term" value="C:membrane"/>
    <property type="evidence" value="ECO:0007669"/>
    <property type="project" value="UniProtKB-SubCell"/>
</dbReference>
<evidence type="ECO:0000313" key="8">
    <source>
        <dbReference type="Proteomes" id="UP000005387"/>
    </source>
</evidence>
<evidence type="ECO:0000256" key="3">
    <source>
        <dbReference type="ARBA" id="ARBA00022989"/>
    </source>
</evidence>
<evidence type="ECO:0000313" key="7">
    <source>
        <dbReference type="EMBL" id="EFM08578.1"/>
    </source>
</evidence>
<dbReference type="STRING" id="717606.PaecuDRAFT_4589"/>
<gene>
    <name evidence="7" type="ORF">PaecuDRAFT_4589</name>
</gene>
<name>E0IFZ8_9BACL</name>
<evidence type="ECO:0000256" key="2">
    <source>
        <dbReference type="ARBA" id="ARBA00022692"/>
    </source>
</evidence>
<feature type="transmembrane region" description="Helical" evidence="5">
    <location>
        <begin position="203"/>
        <end position="222"/>
    </location>
</feature>
<evidence type="ECO:0000259" key="6">
    <source>
        <dbReference type="Pfam" id="PF12698"/>
    </source>
</evidence>
<dbReference type="Proteomes" id="UP000005387">
    <property type="component" value="Unassembled WGS sequence"/>
</dbReference>
<comment type="subcellular location">
    <subcellularLocation>
        <location evidence="1">Membrane</location>
        <topology evidence="1">Multi-pass membrane protein</topology>
    </subcellularLocation>
</comment>
<keyword evidence="8" id="KW-1185">Reference proteome</keyword>
<keyword evidence="2 5" id="KW-0812">Transmembrane</keyword>
<dbReference type="InterPro" id="IPR013525">
    <property type="entry name" value="ABC2_TM"/>
</dbReference>
<dbReference type="Pfam" id="PF12698">
    <property type="entry name" value="ABC2_membrane_3"/>
    <property type="match status" value="1"/>
</dbReference>
<protein>
    <submittedName>
        <fullName evidence="7">YhgE/Pip N-terminal domain protein</fullName>
    </submittedName>
</protein>
<feature type="transmembrane region" description="Helical" evidence="5">
    <location>
        <begin position="267"/>
        <end position="287"/>
    </location>
</feature>